<dbReference type="eggNOG" id="COG0589">
    <property type="taxonomic scope" value="Bacteria"/>
</dbReference>
<dbReference type="OrthoDB" id="9804721at2"/>
<evidence type="ECO:0000313" key="3">
    <source>
        <dbReference type="EMBL" id="KFN46901.1"/>
    </source>
</evidence>
<reference evidence="3 4" key="1">
    <citation type="submission" date="2013-09" db="EMBL/GenBank/DDBJ databases">
        <title>Genome sequencing of Arenimonas metalli.</title>
        <authorList>
            <person name="Chen F."/>
            <person name="Wang G."/>
        </authorList>
    </citation>
    <scope>NUCLEOTIDE SEQUENCE [LARGE SCALE GENOMIC DNA]</scope>
    <source>
        <strain evidence="3 4">CF5-1</strain>
    </source>
</reference>
<accession>A0A091B5A5</accession>
<evidence type="ECO:0000313" key="4">
    <source>
        <dbReference type="Proteomes" id="UP000029393"/>
    </source>
</evidence>
<dbReference type="RefSeq" id="WP_034210990.1">
    <property type="nucleotide sequence ID" value="NZ_AVCK01000012.1"/>
</dbReference>
<proteinExistence type="inferred from homology"/>
<feature type="domain" description="UspA" evidence="2">
    <location>
        <begin position="11"/>
        <end position="163"/>
    </location>
</feature>
<keyword evidence="4" id="KW-1185">Reference proteome</keyword>
<dbReference type="PRINTS" id="PR01438">
    <property type="entry name" value="UNVRSLSTRESS"/>
</dbReference>
<dbReference type="EMBL" id="AVCK01000012">
    <property type="protein sequence ID" value="KFN46901.1"/>
    <property type="molecule type" value="Genomic_DNA"/>
</dbReference>
<dbReference type="STRING" id="1384056.N787_00990"/>
<dbReference type="InterPro" id="IPR006016">
    <property type="entry name" value="UspA"/>
</dbReference>
<protein>
    <recommendedName>
        <fullName evidence="2">UspA domain-containing protein</fullName>
    </recommendedName>
</protein>
<dbReference type="PANTHER" id="PTHR46268">
    <property type="entry name" value="STRESS RESPONSE PROTEIN NHAX"/>
    <property type="match status" value="1"/>
</dbReference>
<dbReference type="Pfam" id="PF00582">
    <property type="entry name" value="Usp"/>
    <property type="match status" value="2"/>
</dbReference>
<comment type="similarity">
    <text evidence="1">Belongs to the universal stress protein A family.</text>
</comment>
<dbReference type="CDD" id="cd00293">
    <property type="entry name" value="USP-like"/>
    <property type="match status" value="2"/>
</dbReference>
<dbReference type="AlphaFoldDB" id="A0A091B5A5"/>
<sequence>MSQALIHAEGRVLAAIDASVYGRSVAGLAAWAASRLSAPLELLHTLERGQQPPMADLSGNLSLGGQELLLAQLADLDEQRSKLAQEHGRLLLEQVRSHLSDASGVAAKVLQRHGGLADSLLELEQGVRLFVVGKRGEHANFETGRLGGQLEYVLRAVHRPVLVASRAFKPPQRFLIAFDGGATTRRCVEIVCASPLLKGLACELLMVGEEGNAALREHLDWAEAQLEAAGFAPRASLVPGHPEAVIAREVGARGIDLLVMGAYGHSRIRTMILGSTTTQVLRSCPIPVLLLR</sequence>
<dbReference type="PANTHER" id="PTHR46268:SF15">
    <property type="entry name" value="UNIVERSAL STRESS PROTEIN HP_0031"/>
    <property type="match status" value="1"/>
</dbReference>
<organism evidence="3 4">
    <name type="scientific">Arenimonas metalli CF5-1</name>
    <dbReference type="NCBI Taxonomy" id="1384056"/>
    <lineage>
        <taxon>Bacteria</taxon>
        <taxon>Pseudomonadati</taxon>
        <taxon>Pseudomonadota</taxon>
        <taxon>Gammaproteobacteria</taxon>
        <taxon>Lysobacterales</taxon>
        <taxon>Lysobacteraceae</taxon>
        <taxon>Arenimonas</taxon>
    </lineage>
</organism>
<dbReference type="Gene3D" id="3.40.50.12370">
    <property type="match status" value="1"/>
</dbReference>
<evidence type="ECO:0000256" key="1">
    <source>
        <dbReference type="ARBA" id="ARBA00008791"/>
    </source>
</evidence>
<dbReference type="InterPro" id="IPR006015">
    <property type="entry name" value="Universal_stress_UspA"/>
</dbReference>
<evidence type="ECO:0000259" key="2">
    <source>
        <dbReference type="Pfam" id="PF00582"/>
    </source>
</evidence>
<feature type="domain" description="UspA" evidence="2">
    <location>
        <begin position="213"/>
        <end position="292"/>
    </location>
</feature>
<gene>
    <name evidence="3" type="ORF">N787_00990</name>
</gene>
<dbReference type="SUPFAM" id="SSF52402">
    <property type="entry name" value="Adenine nucleotide alpha hydrolases-like"/>
    <property type="match status" value="2"/>
</dbReference>
<name>A0A091B5A5_9GAMM</name>
<comment type="caution">
    <text evidence="3">The sequence shown here is derived from an EMBL/GenBank/DDBJ whole genome shotgun (WGS) entry which is preliminary data.</text>
</comment>
<dbReference type="Proteomes" id="UP000029393">
    <property type="component" value="Unassembled WGS sequence"/>
</dbReference>
<dbReference type="PATRIC" id="fig|1384056.3.peg.828"/>